<organism evidence="5 6">
    <name type="scientific">Abyssobacteria bacterium (strain SURF_5)</name>
    <dbReference type="NCBI Taxonomy" id="2093360"/>
    <lineage>
        <taxon>Bacteria</taxon>
        <taxon>Pseudomonadati</taxon>
        <taxon>Candidatus Hydrogenedentota</taxon>
        <taxon>Candidatus Abyssobacteria</taxon>
    </lineage>
</organism>
<evidence type="ECO:0000313" key="5">
    <source>
        <dbReference type="EMBL" id="RJP23527.1"/>
    </source>
</evidence>
<dbReference type="Gene3D" id="3.20.20.100">
    <property type="entry name" value="NADP-dependent oxidoreductase domain"/>
    <property type="match status" value="1"/>
</dbReference>
<evidence type="ECO:0000256" key="2">
    <source>
        <dbReference type="ARBA" id="ARBA00023004"/>
    </source>
</evidence>
<feature type="domain" description="4Fe-4S ferredoxin-type" evidence="4">
    <location>
        <begin position="264"/>
        <end position="292"/>
    </location>
</feature>
<dbReference type="InterPro" id="IPR053135">
    <property type="entry name" value="AKR2_Oxidoreductase"/>
</dbReference>
<dbReference type="GO" id="GO:0051536">
    <property type="term" value="F:iron-sulfur cluster binding"/>
    <property type="evidence" value="ECO:0007669"/>
    <property type="project" value="UniProtKB-KW"/>
</dbReference>
<evidence type="ECO:0000313" key="6">
    <source>
        <dbReference type="Proteomes" id="UP000265882"/>
    </source>
</evidence>
<dbReference type="Proteomes" id="UP000265882">
    <property type="component" value="Unassembled WGS sequence"/>
</dbReference>
<dbReference type="Pfam" id="PF13237">
    <property type="entry name" value="Fer4_10"/>
    <property type="match status" value="1"/>
</dbReference>
<reference evidence="5 6" key="1">
    <citation type="journal article" date="2017" name="ISME J.">
        <title>Energy and carbon metabolisms in a deep terrestrial subsurface fluid microbial community.</title>
        <authorList>
            <person name="Momper L."/>
            <person name="Jungbluth S.P."/>
            <person name="Lee M.D."/>
            <person name="Amend J.P."/>
        </authorList>
    </citation>
    <scope>NUCLEOTIDE SEQUENCE [LARGE SCALE GENOMIC DNA]</scope>
    <source>
        <strain evidence="5">SURF_5</strain>
    </source>
</reference>
<proteinExistence type="predicted"/>
<evidence type="ECO:0000256" key="1">
    <source>
        <dbReference type="ARBA" id="ARBA00022723"/>
    </source>
</evidence>
<dbReference type="InterPro" id="IPR017900">
    <property type="entry name" value="4Fe4S_Fe_S_CS"/>
</dbReference>
<accession>A0A3A4NSX3</accession>
<dbReference type="GO" id="GO:0046872">
    <property type="term" value="F:metal ion binding"/>
    <property type="evidence" value="ECO:0007669"/>
    <property type="project" value="UniProtKB-KW"/>
</dbReference>
<dbReference type="InterPro" id="IPR036812">
    <property type="entry name" value="NAD(P)_OxRdtase_dom_sf"/>
</dbReference>
<name>A0A3A4NSX3_ABYX5</name>
<dbReference type="EMBL" id="QZKU01000045">
    <property type="protein sequence ID" value="RJP23527.1"/>
    <property type="molecule type" value="Genomic_DNA"/>
</dbReference>
<dbReference type="Pfam" id="PF00248">
    <property type="entry name" value="Aldo_ket_red"/>
    <property type="match status" value="1"/>
</dbReference>
<dbReference type="PANTHER" id="PTHR43312:SF1">
    <property type="entry name" value="NADP-DEPENDENT OXIDOREDUCTASE DOMAIN-CONTAINING PROTEIN"/>
    <property type="match status" value="1"/>
</dbReference>
<dbReference type="PANTHER" id="PTHR43312">
    <property type="entry name" value="D-THREO-ALDOSE 1-DEHYDROGENASE"/>
    <property type="match status" value="1"/>
</dbReference>
<dbReference type="SUPFAM" id="SSF54862">
    <property type="entry name" value="4Fe-4S ferredoxins"/>
    <property type="match status" value="1"/>
</dbReference>
<dbReference type="PROSITE" id="PS00198">
    <property type="entry name" value="4FE4S_FER_1"/>
    <property type="match status" value="1"/>
</dbReference>
<gene>
    <name evidence="5" type="ORF">C4520_06115</name>
</gene>
<comment type="caution">
    <text evidence="5">The sequence shown here is derived from an EMBL/GenBank/DDBJ whole genome shotgun (WGS) entry which is preliminary data.</text>
</comment>
<dbReference type="InterPro" id="IPR017896">
    <property type="entry name" value="4Fe4S_Fe-S-bd"/>
</dbReference>
<dbReference type="AlphaFoldDB" id="A0A3A4NSX3"/>
<evidence type="ECO:0000256" key="3">
    <source>
        <dbReference type="ARBA" id="ARBA00023014"/>
    </source>
</evidence>
<dbReference type="GO" id="GO:0016491">
    <property type="term" value="F:oxidoreductase activity"/>
    <property type="evidence" value="ECO:0007669"/>
    <property type="project" value="InterPro"/>
</dbReference>
<dbReference type="InterPro" id="IPR023210">
    <property type="entry name" value="NADP_OxRdtase_dom"/>
</dbReference>
<sequence length="320" mass="35392">MRNEMKRVLLGNSGIEVTELCFGTLTMSCLQTDMPSAEGGRIIAHALELGVDFIDTAQAYRTYEHVAAAIKRRKNKPVIATKSHARTYEEMNKAVEQALEIMGLDRLDIFLFHLTRSEEDYLDRRGAIDCLLEYKQKGLIRALGLSTHTLEGLKPAFNHTEIEIVLACINSKGLGINDASLDQFLPALRKLHAQGKGVYAMKPLGGGHLFHDVAPSLNFVRRLDTVDVLAVGMKSVAEVEMNVCIFNDQPVPAQVQERAKQVSKQLKIYTHICQGCGSCVAHCDQGALSLQDEKVVVDQSKCILCGYCAEECPVFCIRVI</sequence>
<dbReference type="InterPro" id="IPR020471">
    <property type="entry name" value="AKR"/>
</dbReference>
<dbReference type="PROSITE" id="PS51379">
    <property type="entry name" value="4FE4S_FER_2"/>
    <property type="match status" value="2"/>
</dbReference>
<feature type="domain" description="4Fe-4S ferredoxin-type" evidence="4">
    <location>
        <begin position="293"/>
        <end position="320"/>
    </location>
</feature>
<dbReference type="PRINTS" id="PR00069">
    <property type="entry name" value="ALDKETRDTASE"/>
</dbReference>
<keyword evidence="3" id="KW-0411">Iron-sulfur</keyword>
<keyword evidence="2" id="KW-0408">Iron</keyword>
<keyword evidence="1" id="KW-0479">Metal-binding</keyword>
<dbReference type="Gene3D" id="3.30.70.20">
    <property type="match status" value="1"/>
</dbReference>
<protein>
    <submittedName>
        <fullName evidence="5">Aldo/keto reductase</fullName>
    </submittedName>
</protein>
<dbReference type="SUPFAM" id="SSF51430">
    <property type="entry name" value="NAD(P)-linked oxidoreductase"/>
    <property type="match status" value="1"/>
</dbReference>
<evidence type="ECO:0000259" key="4">
    <source>
        <dbReference type="PROSITE" id="PS51379"/>
    </source>
</evidence>
<dbReference type="CDD" id="cd19100">
    <property type="entry name" value="AKR_unchar"/>
    <property type="match status" value="1"/>
</dbReference>